<protein>
    <submittedName>
        <fullName evidence="2">Uncharacterized protein</fullName>
    </submittedName>
</protein>
<dbReference type="Proteomes" id="UP000617979">
    <property type="component" value="Unassembled WGS sequence"/>
</dbReference>
<keyword evidence="1" id="KW-0472">Membrane</keyword>
<accession>A0ABQ1G264</accession>
<reference evidence="3" key="1">
    <citation type="journal article" date="2019" name="Int. J. Syst. Evol. Microbiol.">
        <title>The Global Catalogue of Microorganisms (GCM) 10K type strain sequencing project: providing services to taxonomists for standard genome sequencing and annotation.</title>
        <authorList>
            <consortium name="The Broad Institute Genomics Platform"/>
            <consortium name="The Broad Institute Genome Sequencing Center for Infectious Disease"/>
            <person name="Wu L."/>
            <person name="Ma J."/>
        </authorList>
    </citation>
    <scope>NUCLEOTIDE SEQUENCE [LARGE SCALE GENOMIC DNA]</scope>
    <source>
        <strain evidence="3">CGMCC 1.12404</strain>
    </source>
</reference>
<sequence length="92" mass="10387">MKGMILLGITLILLLIGRYEWWMIHSGRRKERAALIVLLALGWGLAVLLLYFPELPGPTWLLEKMLSPLVRWMEGEGRALLVLGDPYPGGTM</sequence>
<keyword evidence="3" id="KW-1185">Reference proteome</keyword>
<evidence type="ECO:0000256" key="1">
    <source>
        <dbReference type="SAM" id="Phobius"/>
    </source>
</evidence>
<dbReference type="EMBL" id="BMEX01000002">
    <property type="protein sequence ID" value="GGA35873.1"/>
    <property type="molecule type" value="Genomic_DNA"/>
</dbReference>
<evidence type="ECO:0000313" key="3">
    <source>
        <dbReference type="Proteomes" id="UP000617979"/>
    </source>
</evidence>
<feature type="transmembrane region" description="Helical" evidence="1">
    <location>
        <begin position="33"/>
        <end position="52"/>
    </location>
</feature>
<keyword evidence="1" id="KW-0812">Transmembrane</keyword>
<feature type="transmembrane region" description="Helical" evidence="1">
    <location>
        <begin position="6"/>
        <end position="21"/>
    </location>
</feature>
<comment type="caution">
    <text evidence="2">The sequence shown here is derived from an EMBL/GenBank/DDBJ whole genome shotgun (WGS) entry which is preliminary data.</text>
</comment>
<proteinExistence type="predicted"/>
<name>A0ABQ1G264_9BACL</name>
<keyword evidence="1" id="KW-1133">Transmembrane helix</keyword>
<gene>
    <name evidence="2" type="ORF">GCM10007416_05920</name>
</gene>
<evidence type="ECO:0000313" key="2">
    <source>
        <dbReference type="EMBL" id="GGA35873.1"/>
    </source>
</evidence>
<dbReference type="RefSeq" id="WP_188429708.1">
    <property type="nucleotide sequence ID" value="NZ_BMEX01000002.1"/>
</dbReference>
<organism evidence="2 3">
    <name type="scientific">Kroppenstedtia guangzhouensis</name>
    <dbReference type="NCBI Taxonomy" id="1274356"/>
    <lineage>
        <taxon>Bacteria</taxon>
        <taxon>Bacillati</taxon>
        <taxon>Bacillota</taxon>
        <taxon>Bacilli</taxon>
        <taxon>Bacillales</taxon>
        <taxon>Thermoactinomycetaceae</taxon>
        <taxon>Kroppenstedtia</taxon>
    </lineage>
</organism>